<evidence type="ECO:0000256" key="1">
    <source>
        <dbReference type="ARBA" id="ARBA00022690"/>
    </source>
</evidence>
<dbReference type="PANTHER" id="PTHR11413:SF110">
    <property type="entry name" value="CYSTEINE PROTEINASE INHIBITOR 6"/>
    <property type="match status" value="1"/>
</dbReference>
<accession>A0A1Q3BIK5</accession>
<name>A0A1Q3BIK5_CEPFO</name>
<dbReference type="OrthoDB" id="1709633at2759"/>
<comment type="similarity">
    <text evidence="3">Belongs to the cystatin family. Phytocystatin subfamily.</text>
</comment>
<dbReference type="SUPFAM" id="SSF54403">
    <property type="entry name" value="Cystatin/monellin"/>
    <property type="match status" value="1"/>
</dbReference>
<dbReference type="InParanoid" id="A0A1Q3BIK5"/>
<dbReference type="AlphaFoldDB" id="A0A1Q3BIK5"/>
<dbReference type="PANTHER" id="PTHR11413">
    <property type="entry name" value="CYSTATIN FAMILY MEMBER"/>
    <property type="match status" value="1"/>
</dbReference>
<dbReference type="InterPro" id="IPR027214">
    <property type="entry name" value="Cystatin"/>
</dbReference>
<dbReference type="Pfam" id="PF16845">
    <property type="entry name" value="SQAPI"/>
    <property type="match status" value="1"/>
</dbReference>
<dbReference type="GO" id="GO:0004869">
    <property type="term" value="F:cysteine-type endopeptidase inhibitor activity"/>
    <property type="evidence" value="ECO:0007669"/>
    <property type="project" value="UniProtKB-KW"/>
</dbReference>
<dbReference type="CDD" id="cd00042">
    <property type="entry name" value="CY"/>
    <property type="match status" value="1"/>
</dbReference>
<organism evidence="5 6">
    <name type="scientific">Cephalotus follicularis</name>
    <name type="common">Albany pitcher plant</name>
    <dbReference type="NCBI Taxonomy" id="3775"/>
    <lineage>
        <taxon>Eukaryota</taxon>
        <taxon>Viridiplantae</taxon>
        <taxon>Streptophyta</taxon>
        <taxon>Embryophyta</taxon>
        <taxon>Tracheophyta</taxon>
        <taxon>Spermatophyta</taxon>
        <taxon>Magnoliopsida</taxon>
        <taxon>eudicotyledons</taxon>
        <taxon>Gunneridae</taxon>
        <taxon>Pentapetalae</taxon>
        <taxon>rosids</taxon>
        <taxon>fabids</taxon>
        <taxon>Oxalidales</taxon>
        <taxon>Cephalotaceae</taxon>
        <taxon>Cephalotus</taxon>
    </lineage>
</organism>
<dbReference type="EMBL" id="BDDD01000580">
    <property type="protein sequence ID" value="GAV67682.1"/>
    <property type="molecule type" value="Genomic_DNA"/>
</dbReference>
<dbReference type="InterPro" id="IPR000010">
    <property type="entry name" value="Cystatin_dom"/>
</dbReference>
<sequence>MAMRYLFSRVSHTSSVHAHLIKPKFGLWGLCNYNLLNLTCCSYSYVLQLHESSSTSKSGSQTETPLVGTCIYKGAQQDEWIINLAHFAIRSQNENESKRLQFVRVIGASYTMVSSILYYITLEATEAKKHNIYHAVVWMQLLKQIMELLEWKPVDDRLSALGVKRGDFKLHEAVMIHMNKPKRDDPLSKCD</sequence>
<evidence type="ECO:0000256" key="2">
    <source>
        <dbReference type="ARBA" id="ARBA00022704"/>
    </source>
</evidence>
<keyword evidence="1 3" id="KW-0646">Protease inhibitor</keyword>
<keyword evidence="2 3" id="KW-0789">Thiol protease inhibitor</keyword>
<evidence type="ECO:0000259" key="4">
    <source>
        <dbReference type="Pfam" id="PF16845"/>
    </source>
</evidence>
<keyword evidence="6" id="KW-1185">Reference proteome</keyword>
<proteinExistence type="inferred from homology"/>
<comment type="caution">
    <text evidence="5">The sequence shown here is derived from an EMBL/GenBank/DDBJ whole genome shotgun (WGS) entry which is preliminary data.</text>
</comment>
<evidence type="ECO:0000313" key="5">
    <source>
        <dbReference type="EMBL" id="GAV67682.1"/>
    </source>
</evidence>
<evidence type="ECO:0000313" key="6">
    <source>
        <dbReference type="Proteomes" id="UP000187406"/>
    </source>
</evidence>
<dbReference type="InterPro" id="IPR046350">
    <property type="entry name" value="Cystatin_sf"/>
</dbReference>
<feature type="domain" description="Cystatin" evidence="4">
    <location>
        <begin position="77"/>
        <end position="153"/>
    </location>
</feature>
<reference evidence="6" key="1">
    <citation type="submission" date="2016-04" db="EMBL/GenBank/DDBJ databases">
        <title>Cephalotus genome sequencing.</title>
        <authorList>
            <person name="Fukushima K."/>
            <person name="Hasebe M."/>
            <person name="Fang X."/>
        </authorList>
    </citation>
    <scope>NUCLEOTIDE SEQUENCE [LARGE SCALE GENOMIC DNA]</scope>
    <source>
        <strain evidence="6">cv. St1</strain>
    </source>
</reference>
<dbReference type="Gene3D" id="3.10.450.10">
    <property type="match status" value="1"/>
</dbReference>
<evidence type="ECO:0000256" key="3">
    <source>
        <dbReference type="RuleBase" id="RU362130"/>
    </source>
</evidence>
<dbReference type="STRING" id="3775.A0A1Q3BIK5"/>
<protein>
    <recommendedName>
        <fullName evidence="3">Cysteine proteinase inhibitor</fullName>
    </recommendedName>
</protein>
<dbReference type="Proteomes" id="UP000187406">
    <property type="component" value="Unassembled WGS sequence"/>
</dbReference>
<gene>
    <name evidence="5" type="ORF">CFOL_v3_11187</name>
</gene>